<dbReference type="GO" id="GO:0046872">
    <property type="term" value="F:metal ion binding"/>
    <property type="evidence" value="ECO:0007669"/>
    <property type="project" value="UniProtKB-KW"/>
</dbReference>
<keyword evidence="4" id="KW-0997">Cell inner membrane</keyword>
<dbReference type="GO" id="GO:0006629">
    <property type="term" value="P:lipid metabolic process"/>
    <property type="evidence" value="ECO:0007669"/>
    <property type="project" value="InterPro"/>
</dbReference>
<feature type="transmembrane region" description="Helical" evidence="12">
    <location>
        <begin position="246"/>
        <end position="265"/>
    </location>
</feature>
<feature type="transmembrane region" description="Helical" evidence="12">
    <location>
        <begin position="17"/>
        <end position="35"/>
    </location>
</feature>
<dbReference type="GO" id="GO:0004497">
    <property type="term" value="F:monooxygenase activity"/>
    <property type="evidence" value="ECO:0007669"/>
    <property type="project" value="UniProtKB-KW"/>
</dbReference>
<evidence type="ECO:0000256" key="3">
    <source>
        <dbReference type="ARBA" id="ARBA00022475"/>
    </source>
</evidence>
<protein>
    <submittedName>
        <fullName evidence="14">Alkane 1-monooxygenase</fullName>
        <ecNumber evidence="14">1.14.15.3</ecNumber>
    </submittedName>
</protein>
<feature type="transmembrane region" description="Helical" evidence="12">
    <location>
        <begin position="79"/>
        <end position="103"/>
    </location>
</feature>
<evidence type="ECO:0000256" key="7">
    <source>
        <dbReference type="ARBA" id="ARBA00022989"/>
    </source>
</evidence>
<reference evidence="15" key="1">
    <citation type="submission" date="2011-06" db="EMBL/GenBank/DDBJ databases">
        <title>The complete genome of chromosome of Runella slithyformis DSM 19594.</title>
        <authorList>
            <consortium name="US DOE Joint Genome Institute (JGI-PGF)"/>
            <person name="Lucas S."/>
            <person name="Han J."/>
            <person name="Lapidus A."/>
            <person name="Bruce D."/>
            <person name="Goodwin L."/>
            <person name="Pitluck S."/>
            <person name="Peters L."/>
            <person name="Kyrpides N."/>
            <person name="Mavromatis K."/>
            <person name="Ivanova N."/>
            <person name="Ovchinnikova G."/>
            <person name="Zhang X."/>
            <person name="Misra M."/>
            <person name="Detter J.C."/>
            <person name="Tapia R."/>
            <person name="Han C."/>
            <person name="Land M."/>
            <person name="Hauser L."/>
            <person name="Markowitz V."/>
            <person name="Cheng J.-F."/>
            <person name="Hugenholtz P."/>
            <person name="Woyke T."/>
            <person name="Wu D."/>
            <person name="Tindall B."/>
            <person name="Faehrich R."/>
            <person name="Brambilla E."/>
            <person name="Klenk H.-P."/>
            <person name="Eisen J.A."/>
        </authorList>
    </citation>
    <scope>NUCLEOTIDE SEQUENCE [LARGE SCALE GENOMIC DNA]</scope>
    <source>
        <strain evidence="15">ATCC 29530 / DSM 19594 / LMG 11500 / NCIMB 11436 / LSU 4</strain>
    </source>
</reference>
<reference evidence="14 15" key="2">
    <citation type="journal article" date="2012" name="Stand. Genomic Sci.">
        <title>Complete genome sequence of the aquatic bacterium Runella slithyformis type strain (LSU 4(T)).</title>
        <authorList>
            <person name="Copeland A."/>
            <person name="Zhang X."/>
            <person name="Misra M."/>
            <person name="Lapidus A."/>
            <person name="Nolan M."/>
            <person name="Lucas S."/>
            <person name="Deshpande S."/>
            <person name="Cheng J.F."/>
            <person name="Tapia R."/>
            <person name="Goodwin L.A."/>
            <person name="Pitluck S."/>
            <person name="Liolios K."/>
            <person name="Pagani I."/>
            <person name="Ivanova N."/>
            <person name="Mikhailova N."/>
            <person name="Pati A."/>
            <person name="Chen A."/>
            <person name="Palaniappan K."/>
            <person name="Land M."/>
            <person name="Hauser L."/>
            <person name="Pan C."/>
            <person name="Jeffries C.D."/>
            <person name="Detter J.C."/>
            <person name="Brambilla E.M."/>
            <person name="Rohde M."/>
            <person name="Djao O.D."/>
            <person name="Goker M."/>
            <person name="Sikorski J."/>
            <person name="Tindall B.J."/>
            <person name="Woyke T."/>
            <person name="Bristow J."/>
            <person name="Eisen J.A."/>
            <person name="Markowitz V."/>
            <person name="Hugenholtz P."/>
            <person name="Kyrpides N.C."/>
            <person name="Klenk H.P."/>
            <person name="Mavromatis K."/>
        </authorList>
    </citation>
    <scope>NUCLEOTIDE SEQUENCE [LARGE SCALE GENOMIC DNA]</scope>
    <source>
        <strain evidence="15">ATCC 29530 / DSM 19594 / LMG 11500 / NCIMB 11436 / LSU 4</strain>
    </source>
</reference>
<evidence type="ECO:0000256" key="8">
    <source>
        <dbReference type="ARBA" id="ARBA00023002"/>
    </source>
</evidence>
<dbReference type="InterPro" id="IPR005804">
    <property type="entry name" value="FA_desaturase_dom"/>
</dbReference>
<feature type="transmembrane region" description="Helical" evidence="12">
    <location>
        <begin position="109"/>
        <end position="131"/>
    </location>
</feature>
<feature type="domain" description="Fatty acid desaturase" evidence="13">
    <location>
        <begin position="111"/>
        <end position="340"/>
    </location>
</feature>
<evidence type="ECO:0000256" key="1">
    <source>
        <dbReference type="ARBA" id="ARBA00004429"/>
    </source>
</evidence>
<keyword evidence="8 14" id="KW-0560">Oxidoreductase</keyword>
<dbReference type="InterPro" id="IPR033885">
    <property type="entry name" value="AlkB/XylM"/>
</dbReference>
<evidence type="ECO:0000313" key="14">
    <source>
        <dbReference type="EMBL" id="AEI47814.1"/>
    </source>
</evidence>
<dbReference type="Pfam" id="PF00487">
    <property type="entry name" value="FA_desaturase"/>
    <property type="match status" value="1"/>
</dbReference>
<keyword evidence="5 12" id="KW-0812">Transmembrane</keyword>
<dbReference type="PANTHER" id="PTHR38674">
    <property type="entry name" value="ALKANE 1-MONOOXYGENASE 1"/>
    <property type="match status" value="1"/>
</dbReference>
<keyword evidence="10" id="KW-0503">Monooxygenase</keyword>
<evidence type="ECO:0000256" key="5">
    <source>
        <dbReference type="ARBA" id="ARBA00022692"/>
    </source>
</evidence>
<dbReference type="PANTHER" id="PTHR38674:SF1">
    <property type="entry name" value="ALKANE 1-MONOOXYGENASE 1"/>
    <property type="match status" value="1"/>
</dbReference>
<dbReference type="EC" id="1.14.15.3" evidence="14"/>
<comment type="similarity">
    <text evidence="2">Belongs to the fatty acid desaturase type 1 family. AlkB subfamily.</text>
</comment>
<evidence type="ECO:0000259" key="13">
    <source>
        <dbReference type="Pfam" id="PF00487"/>
    </source>
</evidence>
<dbReference type="AlphaFoldDB" id="A0A7U4E500"/>
<evidence type="ECO:0000313" key="15">
    <source>
        <dbReference type="Proteomes" id="UP000000493"/>
    </source>
</evidence>
<evidence type="ECO:0000256" key="4">
    <source>
        <dbReference type="ARBA" id="ARBA00022519"/>
    </source>
</evidence>
<organism evidence="14 15">
    <name type="scientific">Runella slithyformis (strain ATCC 29530 / DSM 19594 / LMG 11500 / NCIMB 11436 / LSU 4)</name>
    <dbReference type="NCBI Taxonomy" id="761193"/>
    <lineage>
        <taxon>Bacteria</taxon>
        <taxon>Pseudomonadati</taxon>
        <taxon>Bacteroidota</taxon>
        <taxon>Cytophagia</taxon>
        <taxon>Cytophagales</taxon>
        <taxon>Spirosomataceae</taxon>
        <taxon>Runella</taxon>
    </lineage>
</organism>
<comment type="subcellular location">
    <subcellularLocation>
        <location evidence="1">Cell inner membrane</location>
        <topology evidence="1">Multi-pass membrane protein</topology>
    </subcellularLocation>
</comment>
<evidence type="ECO:0000256" key="12">
    <source>
        <dbReference type="SAM" id="Phobius"/>
    </source>
</evidence>
<name>A0A7U4E500_RUNSL</name>
<dbReference type="CDD" id="cd03512">
    <property type="entry name" value="Alkane-hydroxylase"/>
    <property type="match status" value="1"/>
</dbReference>
<evidence type="ECO:0000256" key="9">
    <source>
        <dbReference type="ARBA" id="ARBA00023004"/>
    </source>
</evidence>
<dbReference type="RefSeq" id="WP_013927133.1">
    <property type="nucleotide sequence ID" value="NC_015703.1"/>
</dbReference>
<keyword evidence="9" id="KW-0408">Iron</keyword>
<evidence type="ECO:0000256" key="6">
    <source>
        <dbReference type="ARBA" id="ARBA00022723"/>
    </source>
</evidence>
<feature type="transmembrane region" description="Helical" evidence="12">
    <location>
        <begin position="221"/>
        <end position="239"/>
    </location>
</feature>
<feature type="transmembrane region" description="Helical" evidence="12">
    <location>
        <begin position="41"/>
        <end position="59"/>
    </location>
</feature>
<dbReference type="GO" id="GO:0005886">
    <property type="term" value="C:plasma membrane"/>
    <property type="evidence" value="ECO:0007669"/>
    <property type="project" value="UniProtKB-SubCell"/>
</dbReference>
<keyword evidence="7 12" id="KW-1133">Transmembrane helix</keyword>
<dbReference type="KEGG" id="rsi:Runsl_1388"/>
<evidence type="ECO:0000256" key="11">
    <source>
        <dbReference type="ARBA" id="ARBA00023136"/>
    </source>
</evidence>
<keyword evidence="11 12" id="KW-0472">Membrane</keyword>
<keyword evidence="3" id="KW-1003">Cell membrane</keyword>
<dbReference type="EMBL" id="CP002859">
    <property type="protein sequence ID" value="AEI47814.1"/>
    <property type="molecule type" value="Genomic_DNA"/>
</dbReference>
<keyword evidence="15" id="KW-1185">Reference proteome</keyword>
<evidence type="ECO:0000256" key="2">
    <source>
        <dbReference type="ARBA" id="ARBA00010823"/>
    </source>
</evidence>
<sequence>MLQPLANAQTMSAFKKLGFLSIYLMILLSNGVFILTHGQFTWTGVLFAYGVVPLVDALMGKDKNNAAKEDFERLMNDRFFDSVVYSLVYVHLIQLGLAVFAILTYEMTLFQWIGYVLSLGIFAGTMINVAHELGHRSSKTAQFHAKLTLMTVCYMHFFIEHNRGHHVWVATPHDPATARKGQSLYAFWWQSVTGSFRSALAIERRLLEKANVSFWSIRNNMIWAVLLPLLFCGLLTALGSWKAGRLAWEVIPFFFGQSLVAILLLESVNYIEHYGIVRREIAPGKYERVNPLHSWNANHLFSNLVLFQLQRHSDHHAYASRPYQVLRHFDESPQLPFGYPLMILMASVPPLWFSVMDRRLEHWRGYAYDSQHIAQVVREMA</sequence>
<gene>
    <name evidence="14" type="ordered locus">Runsl_1388</name>
</gene>
<evidence type="ECO:0000256" key="10">
    <source>
        <dbReference type="ARBA" id="ARBA00023033"/>
    </source>
</evidence>
<dbReference type="Proteomes" id="UP000000493">
    <property type="component" value="Chromosome"/>
</dbReference>
<proteinExistence type="inferred from homology"/>
<keyword evidence="6" id="KW-0479">Metal-binding</keyword>
<accession>A0A7U4E500</accession>